<dbReference type="GO" id="GO:0004175">
    <property type="term" value="F:endopeptidase activity"/>
    <property type="evidence" value="ECO:0007669"/>
    <property type="project" value="UniProtKB-ARBA"/>
</dbReference>
<accession>A0A847U6R7</accession>
<evidence type="ECO:0000259" key="2">
    <source>
        <dbReference type="Pfam" id="PF02517"/>
    </source>
</evidence>
<dbReference type="InterPro" id="IPR052710">
    <property type="entry name" value="CAAX_protease"/>
</dbReference>
<protein>
    <submittedName>
        <fullName evidence="3">CPBP family intramembrane metalloprotease</fullName>
    </submittedName>
</protein>
<dbReference type="AlphaFoldDB" id="A0A847U6R7"/>
<keyword evidence="3" id="KW-0482">Metalloprotease</keyword>
<proteinExistence type="predicted"/>
<feature type="transmembrane region" description="Helical" evidence="1">
    <location>
        <begin position="196"/>
        <end position="213"/>
    </location>
</feature>
<keyword evidence="1" id="KW-0472">Membrane</keyword>
<dbReference type="RefSeq" id="WP_170097455.1">
    <property type="nucleotide sequence ID" value="NZ_WOWA01000005.1"/>
</dbReference>
<feature type="transmembrane region" description="Helical" evidence="1">
    <location>
        <begin position="60"/>
        <end position="78"/>
    </location>
</feature>
<evidence type="ECO:0000313" key="4">
    <source>
        <dbReference type="Proteomes" id="UP000641625"/>
    </source>
</evidence>
<feature type="transmembrane region" description="Helical" evidence="1">
    <location>
        <begin position="20"/>
        <end position="40"/>
    </location>
</feature>
<dbReference type="GO" id="GO:0006508">
    <property type="term" value="P:proteolysis"/>
    <property type="evidence" value="ECO:0007669"/>
    <property type="project" value="UniProtKB-KW"/>
</dbReference>
<dbReference type="EMBL" id="WOWA01000005">
    <property type="protein sequence ID" value="NLV13972.1"/>
    <property type="molecule type" value="Genomic_DNA"/>
</dbReference>
<comment type="caution">
    <text evidence="3">The sequence shown here is derived from an EMBL/GenBank/DDBJ whole genome shotgun (WGS) entry which is preliminary data.</text>
</comment>
<feature type="transmembrane region" description="Helical" evidence="1">
    <location>
        <begin position="99"/>
        <end position="118"/>
    </location>
</feature>
<feature type="domain" description="CAAX prenyl protease 2/Lysostaphin resistance protein A-like" evidence="2">
    <location>
        <begin position="141"/>
        <end position="231"/>
    </location>
</feature>
<keyword evidence="3" id="KW-0378">Hydrolase</keyword>
<feature type="transmembrane region" description="Helical" evidence="1">
    <location>
        <begin position="138"/>
        <end position="156"/>
    </location>
</feature>
<gene>
    <name evidence="3" type="ORF">GOC77_11910</name>
</gene>
<dbReference type="InterPro" id="IPR003675">
    <property type="entry name" value="Rce1/LyrA-like_dom"/>
</dbReference>
<dbReference type="GO" id="GO:0080120">
    <property type="term" value="P:CAAX-box protein maturation"/>
    <property type="evidence" value="ECO:0007669"/>
    <property type="project" value="UniProtKB-ARBA"/>
</dbReference>
<evidence type="ECO:0000256" key="1">
    <source>
        <dbReference type="SAM" id="Phobius"/>
    </source>
</evidence>
<name>A0A847U6R7_HALAR</name>
<dbReference type="PANTHER" id="PTHR36435:SF1">
    <property type="entry name" value="CAAX AMINO TERMINAL PROTEASE FAMILY PROTEIN"/>
    <property type="match status" value="1"/>
</dbReference>
<dbReference type="PANTHER" id="PTHR36435">
    <property type="entry name" value="SLR1288 PROTEIN"/>
    <property type="match status" value="1"/>
</dbReference>
<organism evidence="3 4">
    <name type="scientific">Haloarcula argentinensis</name>
    <dbReference type="NCBI Taxonomy" id="43776"/>
    <lineage>
        <taxon>Archaea</taxon>
        <taxon>Methanobacteriati</taxon>
        <taxon>Methanobacteriota</taxon>
        <taxon>Stenosarchaea group</taxon>
        <taxon>Halobacteria</taxon>
        <taxon>Halobacteriales</taxon>
        <taxon>Haloarculaceae</taxon>
        <taxon>Haloarcula</taxon>
    </lineage>
</organism>
<keyword evidence="3" id="KW-0645">Protease</keyword>
<sequence length="241" mass="26029">MERFRSIFTGTNQRIGRRIVTGVLITVGLWIWLSLVQTVLGPRNPVILAGFPVARDVLSQLLRAIYAVGIALAAVRVTGVSSPVEWVGIRRPDGREWGYILLGVVLMLITLIGTLSLIQTLGFERTTTGSSLDTAVRYSRIITLLVLVGPAEEVIFRGVIQRSLRDSIGSWPSILIAGFIFGFGHMDLSATTPGDILWLVGLSGLGVILGWVYDRTDNLVVPALAHGGFNSLTTALPLLLG</sequence>
<keyword evidence="1" id="KW-1133">Transmembrane helix</keyword>
<reference evidence="3" key="1">
    <citation type="submission" date="2019-12" db="EMBL/GenBank/DDBJ databases">
        <title>Whole genome sequencing of Haloarcula argentinensis strain pws5.</title>
        <authorList>
            <person name="Verma D.K."/>
            <person name="Gopal K."/>
            <person name="Prasad E.S."/>
        </authorList>
    </citation>
    <scope>NUCLEOTIDE SEQUENCE</scope>
    <source>
        <strain evidence="3">Pws5</strain>
    </source>
</reference>
<evidence type="ECO:0000313" key="3">
    <source>
        <dbReference type="EMBL" id="NLV13972.1"/>
    </source>
</evidence>
<dbReference type="Proteomes" id="UP000641625">
    <property type="component" value="Unassembled WGS sequence"/>
</dbReference>
<feature type="transmembrane region" description="Helical" evidence="1">
    <location>
        <begin position="220"/>
        <end position="240"/>
    </location>
</feature>
<feature type="transmembrane region" description="Helical" evidence="1">
    <location>
        <begin position="168"/>
        <end position="184"/>
    </location>
</feature>
<dbReference type="GO" id="GO:0008237">
    <property type="term" value="F:metallopeptidase activity"/>
    <property type="evidence" value="ECO:0007669"/>
    <property type="project" value="UniProtKB-KW"/>
</dbReference>
<dbReference type="Pfam" id="PF02517">
    <property type="entry name" value="Rce1-like"/>
    <property type="match status" value="1"/>
</dbReference>
<keyword evidence="1" id="KW-0812">Transmembrane</keyword>